<dbReference type="AlphaFoldDB" id="A0A556R9X0"/>
<dbReference type="Proteomes" id="UP000317536">
    <property type="component" value="Unassembled WGS sequence"/>
</dbReference>
<evidence type="ECO:0000313" key="2">
    <source>
        <dbReference type="Proteomes" id="UP000317536"/>
    </source>
</evidence>
<accession>A0A556R9X0</accession>
<gene>
    <name evidence="1" type="ORF">FPK29_04720</name>
</gene>
<organism evidence="1 2">
    <name type="scientific">Bifidobacterium asteroides</name>
    <dbReference type="NCBI Taxonomy" id="1684"/>
    <lineage>
        <taxon>Bacteria</taxon>
        <taxon>Bacillati</taxon>
        <taxon>Actinomycetota</taxon>
        <taxon>Actinomycetes</taxon>
        <taxon>Bifidobacteriales</taxon>
        <taxon>Bifidobacteriaceae</taxon>
        <taxon>Bifidobacterium</taxon>
    </lineage>
</organism>
<evidence type="ECO:0000313" key="1">
    <source>
        <dbReference type="EMBL" id="TSJ85667.1"/>
    </source>
</evidence>
<protein>
    <submittedName>
        <fullName evidence="1">Uncharacterized protein</fullName>
    </submittedName>
</protein>
<sequence length="371" mass="40671">MSVADRDEAQAQEARRARLSWLAVSLVDGRPICDLPYLQADSLEYRLMEGTTQQLRLPYDCLPANWQDATLPGGVAYILTQDEQPVWGGLLMGVHEDLAGTGLELKVDTVETYLEQCPTGELSYRGQGQTLIVADIVRRGAVDGMRNCLATEYEPSPVLRNREYQDTDDKSVLSAIQELAGVDGGPEWGHWWRMEPDGSYRCVIAAADHYGSMEPVTEFDVSQMTGFSLDLDASGTALANRVRAVSTADGDTRPSSSWVSYEDPSRPVWPLSYTPSTSIKDVATLEAHARRRLASRRTGTVTHSIDLDLLSAPRLGVEWRPGDTVRWDAGGAQSLLPGGASGMARVIGYRISFTGSWTLTPILQEGAVEYE</sequence>
<dbReference type="EMBL" id="VMHJ01000002">
    <property type="protein sequence ID" value="TSJ85667.1"/>
    <property type="molecule type" value="Genomic_DNA"/>
</dbReference>
<reference evidence="1 2" key="1">
    <citation type="submission" date="2019-07" db="EMBL/GenBank/DDBJ databases">
        <title>Bifidobacterium asteroides genomes.</title>
        <authorList>
            <person name="Zheng H."/>
        </authorList>
    </citation>
    <scope>NUCLEOTIDE SEQUENCE [LARGE SCALE GENOMIC DNA]</scope>
    <source>
        <strain evidence="1 2">W8111</strain>
    </source>
</reference>
<proteinExistence type="predicted"/>
<comment type="caution">
    <text evidence="1">The sequence shown here is derived from an EMBL/GenBank/DDBJ whole genome shotgun (WGS) entry which is preliminary data.</text>
</comment>
<name>A0A556R9X0_9BIFI</name>